<dbReference type="InterPro" id="IPR006685">
    <property type="entry name" value="MscS_channel_2nd"/>
</dbReference>
<protein>
    <submittedName>
        <fullName evidence="12">Small-conductance mechanosensitive channel</fullName>
    </submittedName>
</protein>
<evidence type="ECO:0000256" key="3">
    <source>
        <dbReference type="ARBA" id="ARBA00022475"/>
    </source>
</evidence>
<feature type="region of interest" description="Disordered" evidence="7">
    <location>
        <begin position="438"/>
        <end position="464"/>
    </location>
</feature>
<feature type="transmembrane region" description="Helical" evidence="8">
    <location>
        <begin position="138"/>
        <end position="158"/>
    </location>
</feature>
<feature type="transmembrane region" description="Helical" evidence="8">
    <location>
        <begin position="31"/>
        <end position="51"/>
    </location>
</feature>
<dbReference type="InterPro" id="IPR010920">
    <property type="entry name" value="LSM_dom_sf"/>
</dbReference>
<keyword evidence="5 8" id="KW-1133">Transmembrane helix</keyword>
<evidence type="ECO:0000313" key="13">
    <source>
        <dbReference type="Proteomes" id="UP001549320"/>
    </source>
</evidence>
<dbReference type="Gene3D" id="3.30.70.100">
    <property type="match status" value="1"/>
</dbReference>
<proteinExistence type="inferred from homology"/>
<sequence>MASLTPDLTNASGMRIDDWHAWWASVSQRGVLIEIALIACCGLIAWGLAAAARRSWPRVSDTSSILTGTRAFDGVLFPMLWLGLTYLTRLELSRWQAVPFLRVALPALVALVVIRIGVKVLQAAFPKAESVRALERSISWAVWLGVVLWVIGVLPLVMEELDGLTWQMGGSKISVAMLLRGAVTVGAVVMLALWVSAAIEARLLKAASGASLSVRIAIANAVRALLLFIGVLMALSTVGINLTALSVLGGAIGVGIGLGLQKLAANYVSGFVVLAERAIRIGDVVRVDNYEGQVTDIRTRYTVIRAGNGGESIVPNEMMVTQRVENLSLADRRVSRSTVVSVGYDSDVDLVMTLLRQAALSSSRVLREPAPSVSLSSFGADGLEFTVGFWVDQPESGQLGLRSEVNLAILRALRANNIDIPYPHRVVHTVSDAPVKVAIEGESAEPDAKREADKNNAPTDNPKK</sequence>
<keyword evidence="6 8" id="KW-0472">Membrane</keyword>
<dbReference type="SUPFAM" id="SSF82861">
    <property type="entry name" value="Mechanosensitive channel protein MscS (YggB), transmembrane region"/>
    <property type="match status" value="1"/>
</dbReference>
<evidence type="ECO:0000256" key="2">
    <source>
        <dbReference type="ARBA" id="ARBA00008017"/>
    </source>
</evidence>
<gene>
    <name evidence="12" type="ORF">ABIE13_000282</name>
</gene>
<comment type="similarity">
    <text evidence="2">Belongs to the MscS (TC 1.A.23) family.</text>
</comment>
<dbReference type="InterPro" id="IPR052702">
    <property type="entry name" value="MscS-like_channel"/>
</dbReference>
<dbReference type="Gene3D" id="2.30.30.60">
    <property type="match status" value="1"/>
</dbReference>
<comment type="caution">
    <text evidence="12">The sequence shown here is derived from an EMBL/GenBank/DDBJ whole genome shotgun (WGS) entry which is preliminary data.</text>
</comment>
<accession>A0ABV2Q2D9</accession>
<feature type="domain" description="Mechanosensitive ion channel transmembrane helices 2/3" evidence="11">
    <location>
        <begin position="221"/>
        <end position="261"/>
    </location>
</feature>
<dbReference type="Gene3D" id="1.10.287.1260">
    <property type="match status" value="1"/>
</dbReference>
<dbReference type="Pfam" id="PF00924">
    <property type="entry name" value="MS_channel_2nd"/>
    <property type="match status" value="1"/>
</dbReference>
<organism evidence="12 13">
    <name type="scientific">Ottowia thiooxydans</name>
    <dbReference type="NCBI Taxonomy" id="219182"/>
    <lineage>
        <taxon>Bacteria</taxon>
        <taxon>Pseudomonadati</taxon>
        <taxon>Pseudomonadota</taxon>
        <taxon>Betaproteobacteria</taxon>
        <taxon>Burkholderiales</taxon>
        <taxon>Comamonadaceae</taxon>
        <taxon>Ottowia</taxon>
    </lineage>
</organism>
<evidence type="ECO:0000256" key="4">
    <source>
        <dbReference type="ARBA" id="ARBA00022692"/>
    </source>
</evidence>
<evidence type="ECO:0000259" key="9">
    <source>
        <dbReference type="Pfam" id="PF00924"/>
    </source>
</evidence>
<comment type="subcellular location">
    <subcellularLocation>
        <location evidence="1">Cell membrane</location>
        <topology evidence="1">Multi-pass membrane protein</topology>
    </subcellularLocation>
</comment>
<dbReference type="Proteomes" id="UP001549320">
    <property type="component" value="Unassembled WGS sequence"/>
</dbReference>
<feature type="transmembrane region" description="Helical" evidence="8">
    <location>
        <begin position="212"/>
        <end position="234"/>
    </location>
</feature>
<evidence type="ECO:0000256" key="5">
    <source>
        <dbReference type="ARBA" id="ARBA00022989"/>
    </source>
</evidence>
<dbReference type="SUPFAM" id="SSF50182">
    <property type="entry name" value="Sm-like ribonucleoproteins"/>
    <property type="match status" value="1"/>
</dbReference>
<dbReference type="Pfam" id="PF21082">
    <property type="entry name" value="MS_channel_3rd"/>
    <property type="match status" value="1"/>
</dbReference>
<dbReference type="EMBL" id="JBEPSH010000001">
    <property type="protein sequence ID" value="MET4575185.1"/>
    <property type="molecule type" value="Genomic_DNA"/>
</dbReference>
<feature type="transmembrane region" description="Helical" evidence="8">
    <location>
        <begin position="100"/>
        <end position="118"/>
    </location>
</feature>
<dbReference type="SUPFAM" id="SSF82689">
    <property type="entry name" value="Mechanosensitive channel protein MscS (YggB), C-terminal domain"/>
    <property type="match status" value="1"/>
</dbReference>
<evidence type="ECO:0000313" key="12">
    <source>
        <dbReference type="EMBL" id="MET4575185.1"/>
    </source>
</evidence>
<evidence type="ECO:0000256" key="7">
    <source>
        <dbReference type="SAM" id="MobiDB-lite"/>
    </source>
</evidence>
<keyword evidence="4 8" id="KW-0812">Transmembrane</keyword>
<feature type="domain" description="Mechanosensitive ion channel MscS" evidence="9">
    <location>
        <begin position="263"/>
        <end position="328"/>
    </location>
</feature>
<dbReference type="InterPro" id="IPR049278">
    <property type="entry name" value="MS_channel_C"/>
</dbReference>
<dbReference type="InterPro" id="IPR011066">
    <property type="entry name" value="MscS_channel_C_sf"/>
</dbReference>
<dbReference type="RefSeq" id="WP_354440478.1">
    <property type="nucleotide sequence ID" value="NZ_JBEPSH010000001.1"/>
</dbReference>
<reference evidence="12 13" key="1">
    <citation type="submission" date="2024-06" db="EMBL/GenBank/DDBJ databases">
        <title>Sorghum-associated microbial communities from plants grown in Nebraska, USA.</title>
        <authorList>
            <person name="Schachtman D."/>
        </authorList>
    </citation>
    <scope>NUCLEOTIDE SEQUENCE [LARGE SCALE GENOMIC DNA]</scope>
    <source>
        <strain evidence="12 13">2709</strain>
    </source>
</reference>
<evidence type="ECO:0000259" key="10">
    <source>
        <dbReference type="Pfam" id="PF21082"/>
    </source>
</evidence>
<keyword evidence="13" id="KW-1185">Reference proteome</keyword>
<feature type="transmembrane region" description="Helical" evidence="8">
    <location>
        <begin position="178"/>
        <end position="200"/>
    </location>
</feature>
<name>A0ABV2Q2D9_9BURK</name>
<dbReference type="InterPro" id="IPR049142">
    <property type="entry name" value="MS_channel_1st"/>
</dbReference>
<evidence type="ECO:0000256" key="8">
    <source>
        <dbReference type="SAM" id="Phobius"/>
    </source>
</evidence>
<feature type="transmembrane region" description="Helical" evidence="8">
    <location>
        <begin position="240"/>
        <end position="260"/>
    </location>
</feature>
<dbReference type="PANTHER" id="PTHR30347">
    <property type="entry name" value="POTASSIUM CHANNEL RELATED"/>
    <property type="match status" value="1"/>
</dbReference>
<dbReference type="Pfam" id="PF21088">
    <property type="entry name" value="MS_channel_1st"/>
    <property type="match status" value="1"/>
</dbReference>
<evidence type="ECO:0000256" key="1">
    <source>
        <dbReference type="ARBA" id="ARBA00004651"/>
    </source>
</evidence>
<feature type="transmembrane region" description="Helical" evidence="8">
    <location>
        <begin position="71"/>
        <end position="88"/>
    </location>
</feature>
<dbReference type="InterPro" id="IPR023408">
    <property type="entry name" value="MscS_beta-dom_sf"/>
</dbReference>
<feature type="domain" description="Mechanosensitive ion channel MscS C-terminal" evidence="10">
    <location>
        <begin position="338"/>
        <end position="420"/>
    </location>
</feature>
<dbReference type="InterPro" id="IPR011014">
    <property type="entry name" value="MscS_channel_TM-2"/>
</dbReference>
<keyword evidence="3" id="KW-1003">Cell membrane</keyword>
<evidence type="ECO:0000256" key="6">
    <source>
        <dbReference type="ARBA" id="ARBA00023136"/>
    </source>
</evidence>
<dbReference type="PANTHER" id="PTHR30347:SF1">
    <property type="entry name" value="MECHANOSENSITIVE CHANNEL MSCK"/>
    <property type="match status" value="1"/>
</dbReference>
<evidence type="ECO:0000259" key="11">
    <source>
        <dbReference type="Pfam" id="PF21088"/>
    </source>
</evidence>